<accession>A0A0C3LWB2</accession>
<protein>
    <submittedName>
        <fullName evidence="1">Uncharacterized protein</fullName>
    </submittedName>
</protein>
<evidence type="ECO:0000313" key="2">
    <source>
        <dbReference type="Proteomes" id="UP000054248"/>
    </source>
</evidence>
<gene>
    <name evidence="1" type="ORF">M407DRAFT_207909</name>
</gene>
<sequence length="64" mass="7392">MQLAYGQCKTSATGYYVYRPNELENRVYVALSEILQLWVQRGTGKRLSIQRGNHFAEANALEER</sequence>
<dbReference type="Proteomes" id="UP000054248">
    <property type="component" value="Unassembled WGS sequence"/>
</dbReference>
<proteinExistence type="predicted"/>
<name>A0A0C3LWB2_9AGAM</name>
<dbReference type="AlphaFoldDB" id="A0A0C3LWB2"/>
<reference evidence="1 2" key="1">
    <citation type="submission" date="2014-04" db="EMBL/GenBank/DDBJ databases">
        <authorList>
            <consortium name="DOE Joint Genome Institute"/>
            <person name="Kuo A."/>
            <person name="Girlanda M."/>
            <person name="Perotto S."/>
            <person name="Kohler A."/>
            <person name="Nagy L.G."/>
            <person name="Floudas D."/>
            <person name="Copeland A."/>
            <person name="Barry K.W."/>
            <person name="Cichocki N."/>
            <person name="Veneault-Fourrey C."/>
            <person name="LaButti K."/>
            <person name="Lindquist E.A."/>
            <person name="Lipzen A."/>
            <person name="Lundell T."/>
            <person name="Morin E."/>
            <person name="Murat C."/>
            <person name="Sun H."/>
            <person name="Tunlid A."/>
            <person name="Henrissat B."/>
            <person name="Grigoriev I.V."/>
            <person name="Hibbett D.S."/>
            <person name="Martin F."/>
            <person name="Nordberg H.P."/>
            <person name="Cantor M.N."/>
            <person name="Hua S.X."/>
        </authorList>
    </citation>
    <scope>NUCLEOTIDE SEQUENCE [LARGE SCALE GENOMIC DNA]</scope>
    <source>
        <strain evidence="1 2">MUT 4182</strain>
    </source>
</reference>
<organism evidence="1 2">
    <name type="scientific">Tulasnella calospora MUT 4182</name>
    <dbReference type="NCBI Taxonomy" id="1051891"/>
    <lineage>
        <taxon>Eukaryota</taxon>
        <taxon>Fungi</taxon>
        <taxon>Dikarya</taxon>
        <taxon>Basidiomycota</taxon>
        <taxon>Agaricomycotina</taxon>
        <taxon>Agaricomycetes</taxon>
        <taxon>Cantharellales</taxon>
        <taxon>Tulasnellaceae</taxon>
        <taxon>Tulasnella</taxon>
    </lineage>
</organism>
<dbReference type="EMBL" id="KN823037">
    <property type="protein sequence ID" value="KIO25682.1"/>
    <property type="molecule type" value="Genomic_DNA"/>
</dbReference>
<reference evidence="2" key="2">
    <citation type="submission" date="2015-01" db="EMBL/GenBank/DDBJ databases">
        <title>Evolutionary Origins and Diversification of the Mycorrhizal Mutualists.</title>
        <authorList>
            <consortium name="DOE Joint Genome Institute"/>
            <consortium name="Mycorrhizal Genomics Consortium"/>
            <person name="Kohler A."/>
            <person name="Kuo A."/>
            <person name="Nagy L.G."/>
            <person name="Floudas D."/>
            <person name="Copeland A."/>
            <person name="Barry K.W."/>
            <person name="Cichocki N."/>
            <person name="Veneault-Fourrey C."/>
            <person name="LaButti K."/>
            <person name="Lindquist E.A."/>
            <person name="Lipzen A."/>
            <person name="Lundell T."/>
            <person name="Morin E."/>
            <person name="Murat C."/>
            <person name="Riley R."/>
            <person name="Ohm R."/>
            <person name="Sun H."/>
            <person name="Tunlid A."/>
            <person name="Henrissat B."/>
            <person name="Grigoriev I.V."/>
            <person name="Hibbett D.S."/>
            <person name="Martin F."/>
        </authorList>
    </citation>
    <scope>NUCLEOTIDE SEQUENCE [LARGE SCALE GENOMIC DNA]</scope>
    <source>
        <strain evidence="2">MUT 4182</strain>
    </source>
</reference>
<dbReference type="HOGENOM" id="CLU_2869335_0_0_1"/>
<evidence type="ECO:0000313" key="1">
    <source>
        <dbReference type="EMBL" id="KIO25682.1"/>
    </source>
</evidence>
<keyword evidence="2" id="KW-1185">Reference proteome</keyword>